<evidence type="ECO:0000256" key="2">
    <source>
        <dbReference type="ARBA" id="ARBA00006459"/>
    </source>
</evidence>
<dbReference type="PANTHER" id="PTHR11616:SF240">
    <property type="entry name" value="BLOATED TUBULES, ISOFORM B-RELATED"/>
    <property type="match status" value="1"/>
</dbReference>
<evidence type="ECO:0000256" key="1">
    <source>
        <dbReference type="ARBA" id="ARBA00004141"/>
    </source>
</evidence>
<keyword evidence="5" id="KW-0769">Symport</keyword>
<evidence type="ECO:0000313" key="12">
    <source>
        <dbReference type="Proteomes" id="UP000094527"/>
    </source>
</evidence>
<evidence type="ECO:0000256" key="3">
    <source>
        <dbReference type="ARBA" id="ARBA00022448"/>
    </source>
</evidence>
<feature type="region of interest" description="Disordered" evidence="9">
    <location>
        <begin position="479"/>
        <end position="528"/>
    </location>
</feature>
<feature type="non-terminal residue" evidence="11">
    <location>
        <position position="1"/>
    </location>
</feature>
<dbReference type="PRINTS" id="PR00176">
    <property type="entry name" value="NANEUSMPORT"/>
</dbReference>
<gene>
    <name evidence="11" type="ORF">Ocin01_01550</name>
</gene>
<evidence type="ECO:0000256" key="5">
    <source>
        <dbReference type="ARBA" id="ARBA00022847"/>
    </source>
</evidence>
<dbReference type="InterPro" id="IPR037272">
    <property type="entry name" value="SNS_sf"/>
</dbReference>
<name>A0A1D2NJ88_ORCCI</name>
<dbReference type="SUPFAM" id="SSF161070">
    <property type="entry name" value="SNF-like"/>
    <property type="match status" value="1"/>
</dbReference>
<feature type="transmembrane region" description="Helical" evidence="10">
    <location>
        <begin position="183"/>
        <end position="205"/>
    </location>
</feature>
<keyword evidence="12" id="KW-1185">Reference proteome</keyword>
<dbReference type="Proteomes" id="UP000094527">
    <property type="component" value="Unassembled WGS sequence"/>
</dbReference>
<dbReference type="STRING" id="48709.A0A1D2NJ88"/>
<feature type="region of interest" description="Disordered" evidence="9">
    <location>
        <begin position="429"/>
        <end position="462"/>
    </location>
</feature>
<evidence type="ECO:0000256" key="4">
    <source>
        <dbReference type="ARBA" id="ARBA00022692"/>
    </source>
</evidence>
<evidence type="ECO:0000256" key="7">
    <source>
        <dbReference type="ARBA" id="ARBA00023136"/>
    </source>
</evidence>
<feature type="transmembrane region" description="Helical" evidence="10">
    <location>
        <begin position="238"/>
        <end position="265"/>
    </location>
</feature>
<dbReference type="PANTHER" id="PTHR11616">
    <property type="entry name" value="SODIUM/CHLORIDE DEPENDENT TRANSPORTER"/>
    <property type="match status" value="1"/>
</dbReference>
<keyword evidence="3" id="KW-0813">Transport</keyword>
<feature type="binding site" evidence="8">
    <location>
        <position position="153"/>
    </location>
    <ligand>
        <name>Na(+)</name>
        <dbReference type="ChEBI" id="CHEBI:29101"/>
        <label>1</label>
    </ligand>
</feature>
<comment type="similarity">
    <text evidence="2">Belongs to the sodium:neurotransmitter symporter (SNF) (TC 2.A.22) family.</text>
</comment>
<keyword evidence="7 10" id="KW-0472">Membrane</keyword>
<dbReference type="AlphaFoldDB" id="A0A1D2NJ88"/>
<dbReference type="GO" id="GO:0005886">
    <property type="term" value="C:plasma membrane"/>
    <property type="evidence" value="ECO:0007669"/>
    <property type="project" value="TreeGrafter"/>
</dbReference>
<feature type="transmembrane region" description="Helical" evidence="10">
    <location>
        <begin position="211"/>
        <end position="231"/>
    </location>
</feature>
<accession>A0A1D2NJ88</accession>
<organism evidence="11 12">
    <name type="scientific">Orchesella cincta</name>
    <name type="common">Springtail</name>
    <name type="synonym">Podura cincta</name>
    <dbReference type="NCBI Taxonomy" id="48709"/>
    <lineage>
        <taxon>Eukaryota</taxon>
        <taxon>Metazoa</taxon>
        <taxon>Ecdysozoa</taxon>
        <taxon>Arthropoda</taxon>
        <taxon>Hexapoda</taxon>
        <taxon>Collembola</taxon>
        <taxon>Entomobryomorpha</taxon>
        <taxon>Entomobryoidea</taxon>
        <taxon>Orchesellidae</taxon>
        <taxon>Orchesellinae</taxon>
        <taxon>Orchesella</taxon>
    </lineage>
</organism>
<feature type="transmembrane region" description="Helical" evidence="10">
    <location>
        <begin position="41"/>
        <end position="63"/>
    </location>
</feature>
<evidence type="ECO:0000313" key="11">
    <source>
        <dbReference type="EMBL" id="ODN05175.1"/>
    </source>
</evidence>
<keyword evidence="4 10" id="KW-0812">Transmembrane</keyword>
<dbReference type="GO" id="GO:0015293">
    <property type="term" value="F:symporter activity"/>
    <property type="evidence" value="ECO:0007669"/>
    <property type="project" value="UniProtKB-KW"/>
</dbReference>
<dbReference type="GO" id="GO:0006865">
    <property type="term" value="P:amino acid transport"/>
    <property type="evidence" value="ECO:0007669"/>
    <property type="project" value="TreeGrafter"/>
</dbReference>
<dbReference type="InterPro" id="IPR000175">
    <property type="entry name" value="Na/ntran_symport"/>
</dbReference>
<dbReference type="GO" id="GO:0046872">
    <property type="term" value="F:metal ion binding"/>
    <property type="evidence" value="ECO:0007669"/>
    <property type="project" value="UniProtKB-KW"/>
</dbReference>
<dbReference type="GO" id="GO:0035725">
    <property type="term" value="P:sodium ion transmembrane transport"/>
    <property type="evidence" value="ECO:0007669"/>
    <property type="project" value="TreeGrafter"/>
</dbReference>
<feature type="transmembrane region" description="Helical" evidence="10">
    <location>
        <begin position="137"/>
        <end position="162"/>
    </location>
</feature>
<dbReference type="EMBL" id="LJIJ01000029">
    <property type="protein sequence ID" value="ODN05175.1"/>
    <property type="molecule type" value="Genomic_DNA"/>
</dbReference>
<proteinExistence type="inferred from homology"/>
<keyword evidence="8" id="KW-0915">Sodium</keyword>
<comment type="caution">
    <text evidence="11">The sequence shown here is derived from an EMBL/GenBank/DDBJ whole genome shotgun (WGS) entry which is preliminary data.</text>
</comment>
<comment type="subcellular location">
    <subcellularLocation>
        <location evidence="1">Membrane</location>
        <topology evidence="1">Multi-pass membrane protein</topology>
    </subcellularLocation>
</comment>
<dbReference type="PROSITE" id="PS50267">
    <property type="entry name" value="NA_NEUROTRAN_SYMP_3"/>
    <property type="match status" value="1"/>
</dbReference>
<evidence type="ECO:0000256" key="9">
    <source>
        <dbReference type="SAM" id="MobiDB-lite"/>
    </source>
</evidence>
<feature type="transmembrane region" description="Helical" evidence="10">
    <location>
        <begin position="331"/>
        <end position="350"/>
    </location>
</feature>
<reference evidence="11 12" key="1">
    <citation type="journal article" date="2016" name="Genome Biol. Evol.">
        <title>Gene Family Evolution Reflects Adaptation to Soil Environmental Stressors in the Genome of the Collembolan Orchesella cincta.</title>
        <authorList>
            <person name="Faddeeva-Vakhrusheva A."/>
            <person name="Derks M.F."/>
            <person name="Anvar S.Y."/>
            <person name="Agamennone V."/>
            <person name="Suring W."/>
            <person name="Smit S."/>
            <person name="van Straalen N.M."/>
            <person name="Roelofs D."/>
        </authorList>
    </citation>
    <scope>NUCLEOTIDE SEQUENCE [LARGE SCALE GENOMIC DNA]</scope>
    <source>
        <tissue evidence="11">Mixed pool</tissue>
    </source>
</reference>
<feature type="binding site" evidence="8">
    <location>
        <position position="54"/>
    </location>
    <ligand>
        <name>Na(+)</name>
        <dbReference type="ChEBI" id="CHEBI:29101"/>
        <label>1</label>
    </ligand>
</feature>
<dbReference type="Pfam" id="PF00209">
    <property type="entry name" value="SNF"/>
    <property type="match status" value="2"/>
</dbReference>
<sequence>VTSLYPLLALTILFCRGITLQGAVAAVRKYLAPDFSKLLSIKAWYLALQTSLYSLGLGVGLYVSIGSCNPLHHNLLADAMTVIVADTLTSLLSCVVLYSFMGHYYYYQNEELRDTFTAISPAFVEIPDALSVITGSVFFAVIYFVMLTIIASDTIIVSLQFLTYSLFEEYKRKYPDQAASSRLFSMPVIGFAFGCALLCVTRVLPPPQFDYEIINQVLNSIFYVTASLVYFQGGYWMYLFLGNVFTGINLIFIIMVQEFAFSYIFGLDDISIAYETIVGQRPGLHFRICWKFVRPIATFIMFMEECINRSLHSYHITAFDSGLSGPKELEYFGAAFDCVYLVFIIAYAGYEFSKVVKYKGKKPKTCKQKALFLISPEYDRERILEEPSGAKRGHLKHWLYFNDPRDPSVKDQVKEIFMSAKETFKKLISKLKRKPNRTSDSTQDGDYTIRSKRGKKSHTEHDESAWEIMDKVRHSIHQPQEEVLAEEQVAPTPPLLSSDSSSKKKQVGKENVRKNVRKKTHSDVKPYV</sequence>
<evidence type="ECO:0000256" key="6">
    <source>
        <dbReference type="ARBA" id="ARBA00022989"/>
    </source>
</evidence>
<keyword evidence="8" id="KW-0479">Metal-binding</keyword>
<feature type="transmembrane region" description="Helical" evidence="10">
    <location>
        <begin position="75"/>
        <end position="101"/>
    </location>
</feature>
<keyword evidence="6 10" id="KW-1133">Transmembrane helix</keyword>
<evidence type="ECO:0000256" key="8">
    <source>
        <dbReference type="PIRSR" id="PIRSR600175-1"/>
    </source>
</evidence>
<evidence type="ECO:0000256" key="10">
    <source>
        <dbReference type="SAM" id="Phobius"/>
    </source>
</evidence>
<protein>
    <submittedName>
        <fullName evidence="11">Sodium-dependent dopamine transporter</fullName>
    </submittedName>
</protein>